<name>A0AAF3J1I0_9BILA</name>
<protein>
    <submittedName>
        <fullName evidence="3">Uncharacterized protein</fullName>
    </submittedName>
</protein>
<accession>A0AAF3J1I0</accession>
<evidence type="ECO:0000256" key="1">
    <source>
        <dbReference type="SAM" id="SignalP"/>
    </source>
</evidence>
<keyword evidence="2" id="KW-1185">Reference proteome</keyword>
<evidence type="ECO:0000313" key="2">
    <source>
        <dbReference type="Proteomes" id="UP000887575"/>
    </source>
</evidence>
<proteinExistence type="predicted"/>
<reference evidence="3" key="1">
    <citation type="submission" date="2024-02" db="UniProtKB">
        <authorList>
            <consortium name="WormBaseParasite"/>
        </authorList>
    </citation>
    <scope>IDENTIFICATION</scope>
</reference>
<evidence type="ECO:0000313" key="3">
    <source>
        <dbReference type="WBParaSite" id="MBELARI_LOCUS10361"/>
    </source>
</evidence>
<dbReference type="Proteomes" id="UP000887575">
    <property type="component" value="Unassembled WGS sequence"/>
</dbReference>
<dbReference type="AlphaFoldDB" id="A0AAF3J1I0"/>
<sequence>MRFFLLFIAFLGFNNAWKVLLTADRTLDGIDFEFPIYSVIWGDNETDTPLERFQAFRAWEIASAQYLWKQQKTAMSDYRNAMFCYPGRSPFGNSNDTGSLPECDHFFELHSRCLNETEEFLEMIPNDSSLKEALFNNGSTFIEMLKSQKNRLGQLIGFYPNFHSPMLSPAFDRIAHLIGASEAWRAGDSDLWTPSNSTVLPRRWPDRHWRFRSNETWNNETLQNFTKGFGSNLFGELQGGGVRDALWKKFRLNFTDDQWENLTNLIKNNWRDLGKGGENSTAAKELEEIVSESGASDSTMNLLKQLLQSGNVLAAFRGALGQQAQTSGDQFSQMLNNFMSAMKNVHQNNVNQAAKATANTQDLATGTLGTFFGGLQSVLTQLQG</sequence>
<feature type="signal peptide" evidence="1">
    <location>
        <begin position="1"/>
        <end position="16"/>
    </location>
</feature>
<feature type="chain" id="PRO_5041907245" evidence="1">
    <location>
        <begin position="17"/>
        <end position="384"/>
    </location>
</feature>
<keyword evidence="1" id="KW-0732">Signal</keyword>
<organism evidence="2 3">
    <name type="scientific">Mesorhabditis belari</name>
    <dbReference type="NCBI Taxonomy" id="2138241"/>
    <lineage>
        <taxon>Eukaryota</taxon>
        <taxon>Metazoa</taxon>
        <taxon>Ecdysozoa</taxon>
        <taxon>Nematoda</taxon>
        <taxon>Chromadorea</taxon>
        <taxon>Rhabditida</taxon>
        <taxon>Rhabditina</taxon>
        <taxon>Rhabditomorpha</taxon>
        <taxon>Rhabditoidea</taxon>
        <taxon>Rhabditidae</taxon>
        <taxon>Mesorhabditinae</taxon>
        <taxon>Mesorhabditis</taxon>
    </lineage>
</organism>
<dbReference type="WBParaSite" id="MBELARI_LOCUS10361">
    <property type="protein sequence ID" value="MBELARI_LOCUS10361"/>
    <property type="gene ID" value="MBELARI_LOCUS10361"/>
</dbReference>